<dbReference type="InterPro" id="IPR051312">
    <property type="entry name" value="Diverse_Substr_Oxidored"/>
</dbReference>
<protein>
    <submittedName>
        <fullName evidence="5">Xanthine dehydrogenase family protein subunit M</fullName>
    </submittedName>
</protein>
<dbReference type="InterPro" id="IPR005107">
    <property type="entry name" value="CO_DH_flav_C"/>
</dbReference>
<keyword evidence="6" id="KW-1185">Reference proteome</keyword>
<proteinExistence type="predicted"/>
<dbReference type="KEGG" id="halu:HUG12_00480"/>
<dbReference type="RefSeq" id="WP_179266897.1">
    <property type="nucleotide sequence ID" value="NZ_CP058579.1"/>
</dbReference>
<dbReference type="Proteomes" id="UP000509626">
    <property type="component" value="Chromosome"/>
</dbReference>
<evidence type="ECO:0000313" key="6">
    <source>
        <dbReference type="Proteomes" id="UP000509626"/>
    </source>
</evidence>
<accession>A0A7D5L879</accession>
<dbReference type="PROSITE" id="PS51387">
    <property type="entry name" value="FAD_PCMH"/>
    <property type="match status" value="1"/>
</dbReference>
<reference evidence="5 6" key="1">
    <citation type="submission" date="2020-06" db="EMBL/GenBank/DDBJ databases">
        <title>NJ-3-1, isolated from saline soil.</title>
        <authorList>
            <person name="Cui H.L."/>
            <person name="Shi X."/>
        </authorList>
    </citation>
    <scope>NUCLEOTIDE SEQUENCE [LARGE SCALE GENOMIC DNA]</scope>
    <source>
        <strain evidence="5 6">NJ-3-1</strain>
    </source>
</reference>
<keyword evidence="1" id="KW-0285">Flavoprotein</keyword>
<dbReference type="InterPro" id="IPR016166">
    <property type="entry name" value="FAD-bd_PCMH"/>
</dbReference>
<dbReference type="AlphaFoldDB" id="A0A7D5L879"/>
<gene>
    <name evidence="5" type="ORF">HUG12_00480</name>
</gene>
<dbReference type="InterPro" id="IPR016169">
    <property type="entry name" value="FAD-bd_PCMH_sub2"/>
</dbReference>
<dbReference type="Pfam" id="PF03450">
    <property type="entry name" value="CO_deh_flav_C"/>
    <property type="match status" value="1"/>
</dbReference>
<evidence type="ECO:0000256" key="2">
    <source>
        <dbReference type="ARBA" id="ARBA00022827"/>
    </source>
</evidence>
<dbReference type="GO" id="GO:0016491">
    <property type="term" value="F:oxidoreductase activity"/>
    <property type="evidence" value="ECO:0007669"/>
    <property type="project" value="UniProtKB-KW"/>
</dbReference>
<dbReference type="EMBL" id="CP058579">
    <property type="protein sequence ID" value="QLG60311.1"/>
    <property type="molecule type" value="Genomic_DNA"/>
</dbReference>
<organism evidence="5 6">
    <name type="scientific">Halorarum salinum</name>
    <dbReference type="NCBI Taxonomy" id="2743089"/>
    <lineage>
        <taxon>Archaea</taxon>
        <taxon>Methanobacteriati</taxon>
        <taxon>Methanobacteriota</taxon>
        <taxon>Stenosarchaea group</taxon>
        <taxon>Halobacteria</taxon>
        <taxon>Halobacteriales</taxon>
        <taxon>Haloferacaceae</taxon>
        <taxon>Halorarum</taxon>
    </lineage>
</organism>
<name>A0A7D5L879_9EURY</name>
<dbReference type="Pfam" id="PF00941">
    <property type="entry name" value="FAD_binding_5"/>
    <property type="match status" value="1"/>
</dbReference>
<dbReference type="Gene3D" id="3.30.465.10">
    <property type="match status" value="1"/>
</dbReference>
<dbReference type="OrthoDB" id="19205at2157"/>
<evidence type="ECO:0000313" key="5">
    <source>
        <dbReference type="EMBL" id="QLG60311.1"/>
    </source>
</evidence>
<dbReference type="SUPFAM" id="SSF56176">
    <property type="entry name" value="FAD-binding/transporter-associated domain-like"/>
    <property type="match status" value="1"/>
</dbReference>
<feature type="domain" description="FAD-binding PCMH-type" evidence="4">
    <location>
        <begin position="1"/>
        <end position="170"/>
    </location>
</feature>
<dbReference type="PANTHER" id="PTHR42659">
    <property type="entry name" value="XANTHINE DEHYDROGENASE SUBUNIT C-RELATED"/>
    <property type="match status" value="1"/>
</dbReference>
<dbReference type="SMART" id="SM01092">
    <property type="entry name" value="CO_deh_flav_C"/>
    <property type="match status" value="1"/>
</dbReference>
<dbReference type="InterPro" id="IPR036318">
    <property type="entry name" value="FAD-bd_PCMH-like_sf"/>
</dbReference>
<evidence type="ECO:0000259" key="4">
    <source>
        <dbReference type="PROSITE" id="PS51387"/>
    </source>
</evidence>
<dbReference type="Gene3D" id="3.30.390.50">
    <property type="entry name" value="CO dehydrogenase flavoprotein, C-terminal domain"/>
    <property type="match status" value="1"/>
</dbReference>
<sequence length="280" mass="30661">MAFPDTVGEACRMLAENPGSQVIAGGTAITVVMKEGVFAPDLLINIRGLAENHSYVTENDKSIRIGALTPLRDVEQSRIVSEHLPVVVECLQEIAGVRVRNSATLGGHLAHADVHLDLPPVLAGYDADVIITDGEEERQVPIEEFMQGYYETDLADAELIKEIVISKPDSNTRGTYVKHRYFSEVDWPCVGVAAFAVANGDDVTNVRVLLNSVSHKPIFRLDNVNKTLNGSLSDDRIGQVAEDARRQVSPSDDLRGSAEYKERMAGVFTERALQQLQEAH</sequence>
<evidence type="ECO:0000256" key="3">
    <source>
        <dbReference type="ARBA" id="ARBA00023002"/>
    </source>
</evidence>
<dbReference type="GeneID" id="56035889"/>
<dbReference type="Gene3D" id="3.30.43.10">
    <property type="entry name" value="Uridine Diphospho-n-acetylenolpyruvylglucosamine Reductase, domain 2"/>
    <property type="match status" value="1"/>
</dbReference>
<dbReference type="InterPro" id="IPR002346">
    <property type="entry name" value="Mopterin_DH_FAD-bd"/>
</dbReference>
<keyword evidence="3" id="KW-0560">Oxidoreductase</keyword>
<dbReference type="SUPFAM" id="SSF55447">
    <property type="entry name" value="CO dehydrogenase flavoprotein C-terminal domain-like"/>
    <property type="match status" value="1"/>
</dbReference>
<dbReference type="PANTHER" id="PTHR42659:SF2">
    <property type="entry name" value="XANTHINE DEHYDROGENASE SUBUNIT C-RELATED"/>
    <property type="match status" value="1"/>
</dbReference>
<dbReference type="InterPro" id="IPR036683">
    <property type="entry name" value="CO_DH_flav_C_dom_sf"/>
</dbReference>
<dbReference type="GO" id="GO:0071949">
    <property type="term" value="F:FAD binding"/>
    <property type="evidence" value="ECO:0007669"/>
    <property type="project" value="InterPro"/>
</dbReference>
<keyword evidence="2" id="KW-0274">FAD</keyword>
<evidence type="ECO:0000256" key="1">
    <source>
        <dbReference type="ARBA" id="ARBA00022630"/>
    </source>
</evidence>
<dbReference type="InterPro" id="IPR016167">
    <property type="entry name" value="FAD-bd_PCMH_sub1"/>
</dbReference>